<proteinExistence type="predicted"/>
<name>A0ABS0JQQ5_9ACTN</name>
<protein>
    <submittedName>
        <fullName evidence="2">Uncharacterized protein</fullName>
    </submittedName>
</protein>
<accession>A0ABS0JQQ5</accession>
<keyword evidence="3" id="KW-1185">Reference proteome</keyword>
<organism evidence="2 3">
    <name type="scientific">Micromonospora ureilytica</name>
    <dbReference type="NCBI Taxonomy" id="709868"/>
    <lineage>
        <taxon>Bacteria</taxon>
        <taxon>Bacillati</taxon>
        <taxon>Actinomycetota</taxon>
        <taxon>Actinomycetes</taxon>
        <taxon>Micromonosporales</taxon>
        <taxon>Micromonosporaceae</taxon>
        <taxon>Micromonospora</taxon>
    </lineage>
</organism>
<dbReference type="Proteomes" id="UP000614915">
    <property type="component" value="Unassembled WGS sequence"/>
</dbReference>
<comment type="caution">
    <text evidence="2">The sequence shown here is derived from an EMBL/GenBank/DDBJ whole genome shotgun (WGS) entry which is preliminary data.</text>
</comment>
<dbReference type="EMBL" id="JADOTX010000001">
    <property type="protein sequence ID" value="MBG6069373.1"/>
    <property type="molecule type" value="Genomic_DNA"/>
</dbReference>
<evidence type="ECO:0000313" key="2">
    <source>
        <dbReference type="EMBL" id="MBG6069373.1"/>
    </source>
</evidence>
<evidence type="ECO:0000313" key="3">
    <source>
        <dbReference type="Proteomes" id="UP000614915"/>
    </source>
</evidence>
<dbReference type="RefSeq" id="WP_196929379.1">
    <property type="nucleotide sequence ID" value="NZ_JADOTX010000001.1"/>
</dbReference>
<reference evidence="2 3" key="1">
    <citation type="submission" date="2020-11" db="EMBL/GenBank/DDBJ databases">
        <title>Sequencing the genomes of 1000 actinobacteria strains.</title>
        <authorList>
            <person name="Klenk H.-P."/>
        </authorList>
    </citation>
    <scope>NUCLEOTIDE SEQUENCE [LARGE SCALE GENOMIC DNA]</scope>
    <source>
        <strain evidence="2 3">DSM 101692</strain>
    </source>
</reference>
<feature type="region of interest" description="Disordered" evidence="1">
    <location>
        <begin position="60"/>
        <end position="95"/>
    </location>
</feature>
<sequence length="95" mass="10699">MHRYYVSFSYQAPQGFAIASLDITARQRITTADELAPITADLIGRGYHSAKILAFSLYANPQREDTASRPNPNSNRDARRDPHTPPRPTTRGRRS</sequence>
<evidence type="ECO:0000256" key="1">
    <source>
        <dbReference type="SAM" id="MobiDB-lite"/>
    </source>
</evidence>
<gene>
    <name evidence="2" type="ORF">IW248_005660</name>
</gene>